<dbReference type="InterPro" id="IPR001387">
    <property type="entry name" value="Cro/C1-type_HTH"/>
</dbReference>
<evidence type="ECO:0000259" key="2">
    <source>
        <dbReference type="PROSITE" id="PS50943"/>
    </source>
</evidence>
<dbReference type="InterPro" id="IPR010982">
    <property type="entry name" value="Lambda_DNA-bd_dom_sf"/>
</dbReference>
<comment type="caution">
    <text evidence="3">The sequence shown here is derived from an EMBL/GenBank/DDBJ whole genome shotgun (WGS) entry which is preliminary data.</text>
</comment>
<reference evidence="4" key="1">
    <citation type="journal article" date="2019" name="Int. J. Syst. Evol. Microbiol.">
        <title>The Global Catalogue of Microorganisms (GCM) 10K type strain sequencing project: providing services to taxonomists for standard genome sequencing and annotation.</title>
        <authorList>
            <consortium name="The Broad Institute Genomics Platform"/>
            <consortium name="The Broad Institute Genome Sequencing Center for Infectious Disease"/>
            <person name="Wu L."/>
            <person name="Ma J."/>
        </authorList>
    </citation>
    <scope>NUCLEOTIDE SEQUENCE [LARGE SCALE GENOMIC DNA]</scope>
    <source>
        <strain evidence="4">CCTCC AB 2017081</strain>
    </source>
</reference>
<sequence length="83" mass="9448">MAHSPKPPSPLRLVFGQRLRQERHAQKLTLEDVAERSGLNWSYVAQIERGERNIGIDNIYALAKALGIEVIKLLQENKTLEDI</sequence>
<feature type="domain" description="HTH cro/C1-type" evidence="2">
    <location>
        <begin position="19"/>
        <end position="73"/>
    </location>
</feature>
<protein>
    <submittedName>
        <fullName evidence="3">Helix-turn-helix domain-containing protein</fullName>
    </submittedName>
</protein>
<name>A0ABV7ZC39_9DEIO</name>
<dbReference type="PROSITE" id="PS50943">
    <property type="entry name" value="HTH_CROC1"/>
    <property type="match status" value="1"/>
</dbReference>
<accession>A0ABV7ZC39</accession>
<gene>
    <name evidence="3" type="ORF">ACFOSB_15300</name>
</gene>
<proteinExistence type="predicted"/>
<dbReference type="Pfam" id="PF01381">
    <property type="entry name" value="HTH_3"/>
    <property type="match status" value="1"/>
</dbReference>
<dbReference type="PANTHER" id="PTHR46797:SF1">
    <property type="entry name" value="METHYLPHOSPHONATE SYNTHASE"/>
    <property type="match status" value="1"/>
</dbReference>
<dbReference type="SUPFAM" id="SSF47413">
    <property type="entry name" value="lambda repressor-like DNA-binding domains"/>
    <property type="match status" value="1"/>
</dbReference>
<dbReference type="SMART" id="SM00530">
    <property type="entry name" value="HTH_XRE"/>
    <property type="match status" value="1"/>
</dbReference>
<dbReference type="CDD" id="cd00093">
    <property type="entry name" value="HTH_XRE"/>
    <property type="match status" value="1"/>
</dbReference>
<evidence type="ECO:0000256" key="1">
    <source>
        <dbReference type="ARBA" id="ARBA00023125"/>
    </source>
</evidence>
<organism evidence="3 4">
    <name type="scientific">Deinococcus rufus</name>
    <dbReference type="NCBI Taxonomy" id="2136097"/>
    <lineage>
        <taxon>Bacteria</taxon>
        <taxon>Thermotogati</taxon>
        <taxon>Deinococcota</taxon>
        <taxon>Deinococci</taxon>
        <taxon>Deinococcales</taxon>
        <taxon>Deinococcaceae</taxon>
        <taxon>Deinococcus</taxon>
    </lineage>
</organism>
<evidence type="ECO:0000313" key="3">
    <source>
        <dbReference type="EMBL" id="MFC3834217.1"/>
    </source>
</evidence>
<dbReference type="RefSeq" id="WP_380102673.1">
    <property type="nucleotide sequence ID" value="NZ_JBHRZG010000022.1"/>
</dbReference>
<dbReference type="PANTHER" id="PTHR46797">
    <property type="entry name" value="HTH-TYPE TRANSCRIPTIONAL REGULATOR"/>
    <property type="match status" value="1"/>
</dbReference>
<dbReference type="Gene3D" id="1.10.260.40">
    <property type="entry name" value="lambda repressor-like DNA-binding domains"/>
    <property type="match status" value="1"/>
</dbReference>
<evidence type="ECO:0000313" key="4">
    <source>
        <dbReference type="Proteomes" id="UP001595803"/>
    </source>
</evidence>
<keyword evidence="4" id="KW-1185">Reference proteome</keyword>
<keyword evidence="1" id="KW-0238">DNA-binding</keyword>
<dbReference type="Proteomes" id="UP001595803">
    <property type="component" value="Unassembled WGS sequence"/>
</dbReference>
<dbReference type="EMBL" id="JBHRZG010000022">
    <property type="protein sequence ID" value="MFC3834217.1"/>
    <property type="molecule type" value="Genomic_DNA"/>
</dbReference>
<dbReference type="InterPro" id="IPR050807">
    <property type="entry name" value="TransReg_Diox_bact_type"/>
</dbReference>